<feature type="region of interest" description="Disordered" evidence="1">
    <location>
        <begin position="1"/>
        <end position="20"/>
    </location>
</feature>
<name>A0A5B7HCS8_PORTR</name>
<evidence type="ECO:0000313" key="2">
    <source>
        <dbReference type="EMBL" id="MPC70110.1"/>
    </source>
</evidence>
<reference evidence="2 3" key="1">
    <citation type="submission" date="2019-05" db="EMBL/GenBank/DDBJ databases">
        <title>Another draft genome of Portunus trituberculatus and its Hox gene families provides insights of decapod evolution.</title>
        <authorList>
            <person name="Jeong J.-H."/>
            <person name="Song I."/>
            <person name="Kim S."/>
            <person name="Choi T."/>
            <person name="Kim D."/>
            <person name="Ryu S."/>
            <person name="Kim W."/>
        </authorList>
    </citation>
    <scope>NUCLEOTIDE SEQUENCE [LARGE SCALE GENOMIC DNA]</scope>
    <source>
        <tissue evidence="2">Muscle</tissue>
    </source>
</reference>
<proteinExistence type="predicted"/>
<comment type="caution">
    <text evidence="2">The sequence shown here is derived from an EMBL/GenBank/DDBJ whole genome shotgun (WGS) entry which is preliminary data.</text>
</comment>
<dbReference type="Proteomes" id="UP000324222">
    <property type="component" value="Unassembled WGS sequence"/>
</dbReference>
<evidence type="ECO:0000256" key="1">
    <source>
        <dbReference type="SAM" id="MobiDB-lite"/>
    </source>
</evidence>
<protein>
    <submittedName>
        <fullName evidence="2">Uncharacterized protein</fullName>
    </submittedName>
</protein>
<gene>
    <name evidence="2" type="ORF">E2C01_064349</name>
</gene>
<organism evidence="2 3">
    <name type="scientific">Portunus trituberculatus</name>
    <name type="common">Swimming crab</name>
    <name type="synonym">Neptunus trituberculatus</name>
    <dbReference type="NCBI Taxonomy" id="210409"/>
    <lineage>
        <taxon>Eukaryota</taxon>
        <taxon>Metazoa</taxon>
        <taxon>Ecdysozoa</taxon>
        <taxon>Arthropoda</taxon>
        <taxon>Crustacea</taxon>
        <taxon>Multicrustacea</taxon>
        <taxon>Malacostraca</taxon>
        <taxon>Eumalacostraca</taxon>
        <taxon>Eucarida</taxon>
        <taxon>Decapoda</taxon>
        <taxon>Pleocyemata</taxon>
        <taxon>Brachyura</taxon>
        <taxon>Eubrachyura</taxon>
        <taxon>Portunoidea</taxon>
        <taxon>Portunidae</taxon>
        <taxon>Portuninae</taxon>
        <taxon>Portunus</taxon>
    </lineage>
</organism>
<accession>A0A5B7HCS8</accession>
<feature type="region of interest" description="Disordered" evidence="1">
    <location>
        <begin position="25"/>
        <end position="44"/>
    </location>
</feature>
<dbReference type="EMBL" id="VSRR010030558">
    <property type="protein sequence ID" value="MPC70110.1"/>
    <property type="molecule type" value="Genomic_DNA"/>
</dbReference>
<dbReference type="AlphaFoldDB" id="A0A5B7HCS8"/>
<evidence type="ECO:0000313" key="3">
    <source>
        <dbReference type="Proteomes" id="UP000324222"/>
    </source>
</evidence>
<sequence>MHGDAGNKGLLGSWSVPRKTNGKRRWWDSITAPRVGGSGRGGQKEGWFTLIVKRHIGARHKRRQAIKHPCPALTALANEKLAPIRDSPVNQIDPK</sequence>
<keyword evidence="3" id="KW-1185">Reference proteome</keyword>